<protein>
    <submittedName>
        <fullName evidence="1">Uncharacterized protein</fullName>
    </submittedName>
</protein>
<dbReference type="Proteomes" id="UP001374584">
    <property type="component" value="Unassembled WGS sequence"/>
</dbReference>
<proteinExistence type="predicted"/>
<name>A0AAN9KY57_PHACN</name>
<sequence>MLALAQPSTLQELWVGVLSIEASLATSLACSLRWSTSCLTSAEELAGSPICVASASCCNSGMLGGVCARQSHHIAHPRYSADDNRSPSFFIKKGFSPSTLCLEAGFEEEKLLSTPKPLGRILPHVVLTSGPTFLFLCLISLKSLAPSRSGDNLSPISPSGFNLLKRSAGIIEKRKALYVLVLGAPVKVNSLLVFTFGHQESRTDSLALLCKGLTSYVWKYVVEVNSSEMQPEGNLSFDPVCIWLWFRYRLKTFFRALISAGGSIVAIAPDHSNKYRIELIVIDRSATSPAGKNQREKARREVAQRNRALSVRCHAFRLSSEDWPRLELTQKLAQKKHQKLHRHKPRQSLPSFEPGVRWNSRLWLGLICYSPLSFQGRGQKENGIAKAQHLILPSIFKAVGPCSGLPYLVCLSIIDFKKAIEFRKAKKYDDSAAGRASSADERTLAKEQHLSKPLFIHLALPMLVRCQYSTLRRGPIAAEARASRSIISLWDILPRICGGMYTWSNSSRTKSSEPMLTADELTTAAEELVIAQIPSRSEVSSHRFVSSHSYSLYRYRARYALPAPLYHIDLSSSVFSSTEERCPLAVMGPKLLFAKASLAQIRSDSCKQLFFVQAQAKEFTQQSPRYLSFP</sequence>
<keyword evidence="2" id="KW-1185">Reference proteome</keyword>
<evidence type="ECO:0000313" key="1">
    <source>
        <dbReference type="EMBL" id="KAK7325799.1"/>
    </source>
</evidence>
<gene>
    <name evidence="1" type="ORF">VNO80_33842</name>
</gene>
<organism evidence="1 2">
    <name type="scientific">Phaseolus coccineus</name>
    <name type="common">Scarlet runner bean</name>
    <name type="synonym">Phaseolus multiflorus</name>
    <dbReference type="NCBI Taxonomy" id="3886"/>
    <lineage>
        <taxon>Eukaryota</taxon>
        <taxon>Viridiplantae</taxon>
        <taxon>Streptophyta</taxon>
        <taxon>Embryophyta</taxon>
        <taxon>Tracheophyta</taxon>
        <taxon>Spermatophyta</taxon>
        <taxon>Magnoliopsida</taxon>
        <taxon>eudicotyledons</taxon>
        <taxon>Gunneridae</taxon>
        <taxon>Pentapetalae</taxon>
        <taxon>rosids</taxon>
        <taxon>fabids</taxon>
        <taxon>Fabales</taxon>
        <taxon>Fabaceae</taxon>
        <taxon>Papilionoideae</taxon>
        <taxon>50 kb inversion clade</taxon>
        <taxon>NPAAA clade</taxon>
        <taxon>indigoferoid/millettioid clade</taxon>
        <taxon>Phaseoleae</taxon>
        <taxon>Phaseolus</taxon>
    </lineage>
</organism>
<evidence type="ECO:0000313" key="2">
    <source>
        <dbReference type="Proteomes" id="UP001374584"/>
    </source>
</evidence>
<accession>A0AAN9KY57</accession>
<dbReference type="EMBL" id="JAYMYR010000104">
    <property type="protein sequence ID" value="KAK7325799.1"/>
    <property type="molecule type" value="Genomic_DNA"/>
</dbReference>
<comment type="caution">
    <text evidence="1">The sequence shown here is derived from an EMBL/GenBank/DDBJ whole genome shotgun (WGS) entry which is preliminary data.</text>
</comment>
<dbReference type="AlphaFoldDB" id="A0AAN9KY57"/>
<reference evidence="1 2" key="1">
    <citation type="submission" date="2024-01" db="EMBL/GenBank/DDBJ databases">
        <title>The genomes of 5 underutilized Papilionoideae crops provide insights into root nodulation and disease resistanc.</title>
        <authorList>
            <person name="Jiang F."/>
        </authorList>
    </citation>
    <scope>NUCLEOTIDE SEQUENCE [LARGE SCALE GENOMIC DNA]</scope>
    <source>
        <strain evidence="1">JINMINGXINNONG_FW02</strain>
        <tissue evidence="1">Leaves</tissue>
    </source>
</reference>